<dbReference type="Pfam" id="PF01757">
    <property type="entry name" value="Acyl_transf_3"/>
    <property type="match status" value="1"/>
</dbReference>
<accession>A0A9W9V7M0</accession>
<reference evidence="3" key="1">
    <citation type="submission" date="2022-12" db="EMBL/GenBank/DDBJ databases">
        <authorList>
            <person name="Petersen C."/>
        </authorList>
    </citation>
    <scope>NUCLEOTIDE SEQUENCE</scope>
    <source>
        <strain evidence="3">IBT 29677</strain>
    </source>
</reference>
<evidence type="ECO:0000313" key="4">
    <source>
        <dbReference type="Proteomes" id="UP001147747"/>
    </source>
</evidence>
<feature type="transmembrane region" description="Helical" evidence="1">
    <location>
        <begin position="53"/>
        <end position="74"/>
    </location>
</feature>
<keyword evidence="1" id="KW-1133">Transmembrane helix</keyword>
<dbReference type="InterPro" id="IPR002656">
    <property type="entry name" value="Acyl_transf_3_dom"/>
</dbReference>
<feature type="transmembrane region" description="Helical" evidence="1">
    <location>
        <begin position="12"/>
        <end position="33"/>
    </location>
</feature>
<feature type="domain" description="Acyltransferase 3" evidence="2">
    <location>
        <begin position="9"/>
        <end position="385"/>
    </location>
</feature>
<dbReference type="GO" id="GO:0016747">
    <property type="term" value="F:acyltransferase activity, transferring groups other than amino-acyl groups"/>
    <property type="evidence" value="ECO:0007669"/>
    <property type="project" value="InterPro"/>
</dbReference>
<dbReference type="AlphaFoldDB" id="A0A9W9V7M0"/>
<protein>
    <recommendedName>
        <fullName evidence="2">Acyltransferase 3 domain-containing protein</fullName>
    </recommendedName>
</protein>
<dbReference type="RefSeq" id="XP_056480638.1">
    <property type="nucleotide sequence ID" value="XM_056638649.1"/>
</dbReference>
<evidence type="ECO:0000313" key="3">
    <source>
        <dbReference type="EMBL" id="KAJ5369400.1"/>
    </source>
</evidence>
<keyword evidence="4" id="KW-1185">Reference proteome</keyword>
<comment type="caution">
    <text evidence="3">The sequence shown here is derived from an EMBL/GenBank/DDBJ whole genome shotgun (WGS) entry which is preliminary data.</text>
</comment>
<sequence length="445" mass="50006">MRSKKRADNWVDGLRGIAALMVVTYHVCSSFAAWLNSPAMNEQGTALLFQYPFFRLVVSGRSALALFFIITGYVNSFRAIKETREGDMEGVLTNLSRNTIGRIGKLIVPTNAAILLSWLVCQLNGHRIARVVESAWIQRVSCAPGPSFGASVDKLLRNLTLFWHDGQSPYDGTYWTIPFFLQGSMAVYLTLLATTFARPRYTKGIIIFLYLYSWAGGQSLVETNVYAGMFLAELNADFGAHATSVMPRAISALMVVFGLFLSSIPEDNADWMPWSRGIVWAASMIVPAGGEINRYVVSAGTTVVMYGAFFSPDARRILSHPVMNFLGRISFPVYLLHNTLIRTVLSWMVYRYDFMMQGLHPVDDNGNPRWLAQSGFVSFWTSILVFYVCLLYSAHLWTIHVDPRCETVVIWMSNRVLGHHKEHTPTKDGVLVGTPLAKWQIEDKR</sequence>
<feature type="transmembrane region" description="Helical" evidence="1">
    <location>
        <begin position="370"/>
        <end position="394"/>
    </location>
</feature>
<dbReference type="EMBL" id="JAPZBU010000013">
    <property type="protein sequence ID" value="KAJ5369400.1"/>
    <property type="molecule type" value="Genomic_DNA"/>
</dbReference>
<proteinExistence type="predicted"/>
<evidence type="ECO:0000256" key="1">
    <source>
        <dbReference type="SAM" id="Phobius"/>
    </source>
</evidence>
<evidence type="ECO:0000259" key="2">
    <source>
        <dbReference type="Pfam" id="PF01757"/>
    </source>
</evidence>
<keyword evidence="1" id="KW-0472">Membrane</keyword>
<feature type="transmembrane region" description="Helical" evidence="1">
    <location>
        <begin position="245"/>
        <end position="264"/>
    </location>
</feature>
<organism evidence="3 4">
    <name type="scientific">Penicillium cosmopolitanum</name>
    <dbReference type="NCBI Taxonomy" id="1131564"/>
    <lineage>
        <taxon>Eukaryota</taxon>
        <taxon>Fungi</taxon>
        <taxon>Dikarya</taxon>
        <taxon>Ascomycota</taxon>
        <taxon>Pezizomycotina</taxon>
        <taxon>Eurotiomycetes</taxon>
        <taxon>Eurotiomycetidae</taxon>
        <taxon>Eurotiales</taxon>
        <taxon>Aspergillaceae</taxon>
        <taxon>Penicillium</taxon>
    </lineage>
</organism>
<dbReference type="OrthoDB" id="5405781at2759"/>
<keyword evidence="1" id="KW-0812">Transmembrane</keyword>
<dbReference type="PANTHER" id="PTHR23028:SF128">
    <property type="entry name" value="ACYLTRANSFERASE 3 DOMAIN-CONTAINING PROTEIN"/>
    <property type="match status" value="1"/>
</dbReference>
<gene>
    <name evidence="3" type="ORF">N7509_014012</name>
</gene>
<feature type="transmembrane region" description="Helical" evidence="1">
    <location>
        <begin position="331"/>
        <end position="350"/>
    </location>
</feature>
<reference evidence="3" key="2">
    <citation type="journal article" date="2023" name="IMA Fungus">
        <title>Comparative genomic study of the Penicillium genus elucidates a diverse pangenome and 15 lateral gene transfer events.</title>
        <authorList>
            <person name="Petersen C."/>
            <person name="Sorensen T."/>
            <person name="Nielsen M.R."/>
            <person name="Sondergaard T.E."/>
            <person name="Sorensen J.L."/>
            <person name="Fitzpatrick D.A."/>
            <person name="Frisvad J.C."/>
            <person name="Nielsen K.L."/>
        </authorList>
    </citation>
    <scope>NUCLEOTIDE SEQUENCE</scope>
    <source>
        <strain evidence="3">IBT 29677</strain>
    </source>
</reference>
<dbReference type="InterPro" id="IPR050879">
    <property type="entry name" value="Acyltransferase_3"/>
</dbReference>
<dbReference type="GeneID" id="81377629"/>
<dbReference type="PANTHER" id="PTHR23028">
    <property type="entry name" value="ACETYLTRANSFERASE"/>
    <property type="match status" value="1"/>
</dbReference>
<dbReference type="Proteomes" id="UP001147747">
    <property type="component" value="Unassembled WGS sequence"/>
</dbReference>
<name>A0A9W9V7M0_9EURO</name>